<keyword evidence="3" id="KW-1185">Reference proteome</keyword>
<accession>A0A0T6LYR2</accession>
<gene>
    <name evidence="2" type="ORF">AQ490_00680</name>
</gene>
<name>A0A0T6LYR2_WENVI</name>
<protein>
    <recommendedName>
        <fullName evidence="4">Restriction endonuclease type IV Mrr domain-containing protein</fullName>
    </recommendedName>
</protein>
<organism evidence="2 3">
    <name type="scientific">Wenjunlia vitaminophila</name>
    <name type="common">Streptomyces vitaminophilus</name>
    <dbReference type="NCBI Taxonomy" id="76728"/>
    <lineage>
        <taxon>Bacteria</taxon>
        <taxon>Bacillati</taxon>
        <taxon>Actinomycetota</taxon>
        <taxon>Actinomycetes</taxon>
        <taxon>Kitasatosporales</taxon>
        <taxon>Streptomycetaceae</taxon>
        <taxon>Wenjunlia</taxon>
    </lineage>
</organism>
<comment type="caution">
    <text evidence="2">The sequence shown here is derived from an EMBL/GenBank/DDBJ whole genome shotgun (WGS) entry which is preliminary data.</text>
</comment>
<sequence length="241" mass="26041">MAESVPVRCPACRREHSFTPATFPCACGAPLTVPLLRGGIPVQVRHRTWEDSWVTMRCPTCGRADQWPQPEFGCACGATVRLPVDTSSRGRRPAPGPAGPRRPAAAPLPALRPPFHPVTIRTAADTITAAVQYLKWLGFAEVRPNEDRTRSGIDVRGKGIVAQVDGDIRPAALRDIECLWLNSLNEDVAGAFFALAGYSRDARIRAEQLSIPLFVLDLTGTPQPVNEAAEHLIRAGAPTTP</sequence>
<dbReference type="RefSeq" id="WP_018383216.1">
    <property type="nucleotide sequence ID" value="NZ_LLZU01000001.1"/>
</dbReference>
<reference evidence="2 3" key="1">
    <citation type="submission" date="2015-10" db="EMBL/GenBank/DDBJ databases">
        <title>Draft genome sequence of pyrrolomycin-producing Streptomyces vitaminophilus.</title>
        <authorList>
            <person name="Graham D.E."/>
            <person name="Mahan K.M."/>
            <person name="Klingeman D.M."/>
            <person name="Hettich R.L."/>
            <person name="Parry R.J."/>
        </authorList>
    </citation>
    <scope>NUCLEOTIDE SEQUENCE [LARGE SCALE GENOMIC DNA]</scope>
    <source>
        <strain evidence="2 3">ATCC 31673</strain>
    </source>
</reference>
<dbReference type="STRING" id="76728.AQ490_00680"/>
<dbReference type="OrthoDB" id="4978993at2"/>
<evidence type="ECO:0000313" key="2">
    <source>
        <dbReference type="EMBL" id="KRV51319.1"/>
    </source>
</evidence>
<evidence type="ECO:0000256" key="1">
    <source>
        <dbReference type="SAM" id="MobiDB-lite"/>
    </source>
</evidence>
<dbReference type="Proteomes" id="UP000050867">
    <property type="component" value="Unassembled WGS sequence"/>
</dbReference>
<dbReference type="eggNOG" id="ENOG5033UMM">
    <property type="taxonomic scope" value="Bacteria"/>
</dbReference>
<feature type="region of interest" description="Disordered" evidence="1">
    <location>
        <begin position="85"/>
        <end position="108"/>
    </location>
</feature>
<evidence type="ECO:0008006" key="4">
    <source>
        <dbReference type="Google" id="ProtNLM"/>
    </source>
</evidence>
<dbReference type="AlphaFoldDB" id="A0A0T6LYR2"/>
<dbReference type="EMBL" id="LLZU01000001">
    <property type="protein sequence ID" value="KRV51319.1"/>
    <property type="molecule type" value="Genomic_DNA"/>
</dbReference>
<proteinExistence type="predicted"/>
<evidence type="ECO:0000313" key="3">
    <source>
        <dbReference type="Proteomes" id="UP000050867"/>
    </source>
</evidence>